<feature type="compositionally biased region" description="Basic residues" evidence="1">
    <location>
        <begin position="897"/>
        <end position="910"/>
    </location>
</feature>
<keyword evidence="3" id="KW-1185">Reference proteome</keyword>
<protein>
    <submittedName>
        <fullName evidence="2">Uncharacterized protein</fullName>
    </submittedName>
</protein>
<dbReference type="AlphaFoldDB" id="A0A8H6VZA9"/>
<dbReference type="EMBL" id="JACAZF010000007">
    <property type="protein sequence ID" value="KAF7299282.1"/>
    <property type="molecule type" value="Genomic_DNA"/>
</dbReference>
<feature type="region of interest" description="Disordered" evidence="1">
    <location>
        <begin position="860"/>
        <end position="935"/>
    </location>
</feature>
<dbReference type="Proteomes" id="UP000636479">
    <property type="component" value="Unassembled WGS sequence"/>
</dbReference>
<comment type="caution">
    <text evidence="2">The sequence shown here is derived from an EMBL/GenBank/DDBJ whole genome shotgun (WGS) entry which is preliminary data.</text>
</comment>
<dbReference type="RefSeq" id="XP_037218670.1">
    <property type="nucleotide sequence ID" value="XM_037365428.1"/>
</dbReference>
<evidence type="ECO:0000313" key="3">
    <source>
        <dbReference type="Proteomes" id="UP000636479"/>
    </source>
</evidence>
<feature type="compositionally biased region" description="Basic and acidic residues" evidence="1">
    <location>
        <begin position="860"/>
        <end position="880"/>
    </location>
</feature>
<proteinExistence type="predicted"/>
<dbReference type="OrthoDB" id="2393824at2759"/>
<accession>A0A8H6VZA9</accession>
<sequence>MELDADIAALNKRIRTLPPAQDATTAIPLLSAVISLAFLKAGRPVNEEITSKEACEQLILQKPVVLHILKAVQLEKDPHYQAVIDSFPLSSFISSPARAYMEEVRDEFIACIQTDRLFIPWTATSPPPSAIYMKPETLDHFKSLGLRTMHVSKDFNLLMYDLGGFSRDSVLRERVARIFSPTNNKFLVNASASGKTRLCYEGLYSNWGLYFTVTVDGGLLGSLDLQVAMDQCSAIRHRGTPAYELISQRFGAVLLARLLFLSFYFDVVSLDDAALDDQHKLRWLELQLNPRPVDVCSAHGYFMALAELLIEHDSAYLAQNITDALRKIKRVIGMEKSLFIAIDEAQEALYNTSHGRPCDKHDQSLLVDLLRVWSDLTKGECTFICAGIGIPQTIMVPNDSSWQWTSDTGAFDDPDTYEAYVSKLLPPVLRESPAGRLLVARMWRWLRGRYRLTDGFLTILLCSGLDYPHCCLSDYIQRLSGFRPFDAVEIEKSENIPERWYWSNLLGKLHTSGAPANIKDFVTNALYRSMATQESTSFGPEHSELVDKGYGHWTDRTLNVGALDEPFFLAGAARTWFPRPLPALMGEPNRCPATFIGALGLNPPQTSNELAHYLVFYLSRVFTASKQLKDIFKFPHQTPAWARQTAQLVRWYRNEEGLLVNSVVLPDSALPLATRCSDLADTIKWVEHEYGTAFCLSSLPNFDILFSLQLADESFVWVSVYVRVADESMSDADLSSIVSKLDSGALLSQESSDVELATQLETQLQSLPGLRARPSLLRVVSTYPVMMSVGRVVDERTRDVANLDLKALRGKEDQVMQDELFCAIINGIAASSKRKSRWDDGAVHLSRKKARTLVPSDSLKRDEEFDLPEPHYTWDERTPFDESDTDDDRAQPLPPTSKRRKRKQSKRKIPATRSTELSKQTNKKAERGPGRLRLP</sequence>
<reference evidence="2" key="1">
    <citation type="submission" date="2020-05" db="EMBL/GenBank/DDBJ databases">
        <title>Mycena genomes resolve the evolution of fungal bioluminescence.</title>
        <authorList>
            <person name="Tsai I.J."/>
        </authorList>
    </citation>
    <scope>NUCLEOTIDE SEQUENCE</scope>
    <source>
        <strain evidence="2">171206Taipei</strain>
    </source>
</reference>
<evidence type="ECO:0000313" key="2">
    <source>
        <dbReference type="EMBL" id="KAF7299282.1"/>
    </source>
</evidence>
<name>A0A8H6VZA9_9AGAR</name>
<gene>
    <name evidence="2" type="ORF">MIND_00877100</name>
</gene>
<organism evidence="2 3">
    <name type="scientific">Mycena indigotica</name>
    <dbReference type="NCBI Taxonomy" id="2126181"/>
    <lineage>
        <taxon>Eukaryota</taxon>
        <taxon>Fungi</taxon>
        <taxon>Dikarya</taxon>
        <taxon>Basidiomycota</taxon>
        <taxon>Agaricomycotina</taxon>
        <taxon>Agaricomycetes</taxon>
        <taxon>Agaricomycetidae</taxon>
        <taxon>Agaricales</taxon>
        <taxon>Marasmiineae</taxon>
        <taxon>Mycenaceae</taxon>
        <taxon>Mycena</taxon>
    </lineage>
</organism>
<evidence type="ECO:0000256" key="1">
    <source>
        <dbReference type="SAM" id="MobiDB-lite"/>
    </source>
</evidence>
<dbReference type="GeneID" id="59347944"/>